<evidence type="ECO:0000313" key="2">
    <source>
        <dbReference type="EMBL" id="TVU18130.1"/>
    </source>
</evidence>
<dbReference type="EMBL" id="RWGY01000029">
    <property type="protein sequence ID" value="TVU18134.1"/>
    <property type="molecule type" value="Genomic_DNA"/>
</dbReference>
<dbReference type="AlphaFoldDB" id="A0A5J9U3I8"/>
<evidence type="ECO:0000256" key="1">
    <source>
        <dbReference type="SAM" id="MobiDB-lite"/>
    </source>
</evidence>
<comment type="caution">
    <text evidence="3">The sequence shown here is derived from an EMBL/GenBank/DDBJ whole genome shotgun (WGS) entry which is preliminary data.</text>
</comment>
<accession>A0A5J9U3I8</accession>
<evidence type="ECO:0000313" key="3">
    <source>
        <dbReference type="EMBL" id="TVU18134.1"/>
    </source>
</evidence>
<proteinExistence type="predicted"/>
<reference evidence="3 4" key="1">
    <citation type="journal article" date="2019" name="Sci. Rep.">
        <title>A high-quality genome of Eragrostis curvula grass provides insights into Poaceae evolution and supports new strategies to enhance forage quality.</title>
        <authorList>
            <person name="Carballo J."/>
            <person name="Santos B.A.C.M."/>
            <person name="Zappacosta D."/>
            <person name="Garbus I."/>
            <person name="Selva J.P."/>
            <person name="Gallo C.A."/>
            <person name="Diaz A."/>
            <person name="Albertini E."/>
            <person name="Caccamo M."/>
            <person name="Echenique V."/>
        </authorList>
    </citation>
    <scope>NUCLEOTIDE SEQUENCE [LARGE SCALE GENOMIC DNA]</scope>
    <source>
        <strain evidence="4">cv. Victoria</strain>
        <tissue evidence="3">Leaf</tissue>
    </source>
</reference>
<dbReference type="Proteomes" id="UP000324897">
    <property type="component" value="Chromosome 7"/>
</dbReference>
<dbReference type="EMBL" id="RWGY01000029">
    <property type="protein sequence ID" value="TVU18130.1"/>
    <property type="molecule type" value="Genomic_DNA"/>
</dbReference>
<dbReference type="Gramene" id="TVU18130">
    <property type="protein sequence ID" value="TVU18130"/>
    <property type="gene ID" value="EJB05_34203"/>
</dbReference>
<evidence type="ECO:0000313" key="4">
    <source>
        <dbReference type="Proteomes" id="UP000324897"/>
    </source>
</evidence>
<feature type="compositionally biased region" description="Basic and acidic residues" evidence="1">
    <location>
        <begin position="26"/>
        <end position="35"/>
    </location>
</feature>
<keyword evidence="4" id="KW-1185">Reference proteome</keyword>
<gene>
    <name evidence="2" type="ORF">EJB05_34203</name>
    <name evidence="3" type="ORF">EJB05_34208</name>
</gene>
<dbReference type="Gramene" id="TVU18134">
    <property type="protein sequence ID" value="TVU18134"/>
    <property type="gene ID" value="EJB05_34208"/>
</dbReference>
<feature type="region of interest" description="Disordered" evidence="1">
    <location>
        <begin position="1"/>
        <end position="46"/>
    </location>
</feature>
<name>A0A5J9U3I8_9POAL</name>
<protein>
    <submittedName>
        <fullName evidence="3">Uncharacterized protein</fullName>
    </submittedName>
</protein>
<organism evidence="3 4">
    <name type="scientific">Eragrostis curvula</name>
    <name type="common">weeping love grass</name>
    <dbReference type="NCBI Taxonomy" id="38414"/>
    <lineage>
        <taxon>Eukaryota</taxon>
        <taxon>Viridiplantae</taxon>
        <taxon>Streptophyta</taxon>
        <taxon>Embryophyta</taxon>
        <taxon>Tracheophyta</taxon>
        <taxon>Spermatophyta</taxon>
        <taxon>Magnoliopsida</taxon>
        <taxon>Liliopsida</taxon>
        <taxon>Poales</taxon>
        <taxon>Poaceae</taxon>
        <taxon>PACMAD clade</taxon>
        <taxon>Chloridoideae</taxon>
        <taxon>Eragrostideae</taxon>
        <taxon>Eragrostidinae</taxon>
        <taxon>Eragrostis</taxon>
    </lineage>
</organism>
<feature type="compositionally biased region" description="Polar residues" evidence="1">
    <location>
        <begin position="36"/>
        <end position="46"/>
    </location>
</feature>
<sequence length="112" mass="11624">MGDGRGRLGLGEEVPEDGHATQPQRRPPEAGRGDKQTSLTQGSPLLSATPVAAVPFFRVDLSSHRFGRSPSGGPAASVPSIASAFSPTLLCAYGGGGRRVIQAAWRTAQDKQ</sequence>
<feature type="non-terminal residue" evidence="3">
    <location>
        <position position="1"/>
    </location>
</feature>